<dbReference type="GeneID" id="17299707"/>
<keyword evidence="5" id="KW-1185">Reference proteome</keyword>
<dbReference type="EnsemblProtists" id="EKX43000">
    <property type="protein sequence ID" value="EKX43000"/>
    <property type="gene ID" value="GUITHDRAFT_111046"/>
</dbReference>
<keyword evidence="1" id="KW-0472">Membrane</keyword>
<dbReference type="InterPro" id="IPR000626">
    <property type="entry name" value="Ubiquitin-like_dom"/>
</dbReference>
<evidence type="ECO:0000313" key="3">
    <source>
        <dbReference type="EMBL" id="EKX43000.1"/>
    </source>
</evidence>
<dbReference type="OMA" id="ANTPICH"/>
<sequence>MSLFLHPSLLLLHPSLLSLTVVAASLTVVAASLTVVAASLTVVAASLTVVAASLTVVAASLTVVAASLTVVAASLTVVAASLTVVAASLTVVAASLTVVAASLTVVAASLTVVAASLTVVAASLTVVAASLTVVAASLTVVAASLTVVAASLTVVAASLTVVAASLTVVAASLTVLLVAMEQAAYERLPSEIAACFTSFSTNRCHRAGLFMSGIAGTTTNVLVMKTMLRSGRSSRIFSLRCEADDYVEDVKEKLSTYPGVAAPEELQLAFAGRVLQNHHTLREYNIQKPSMLILLPPAPPKILGILVEEMFPDSSAQNVSQNVEIKIKFKDPSSDLVQKLVGSSGYPLLRSLLQNDFEVRRKFSAKPEAGEVTLDEASRTLTFVPLQPLRTSSHYRVSINSQSSLWQANMRRRVEGDVCWDFFTAGYLPLRVTAIYPRPYSRVRPRNTPIVISFNTPLFREADGGTWVTVKTNLSSESPAGGLKAPLYDESTCSLVLEPESGTFPPNAIVRIRLRPQRICGKNGESLEPRQSDGLLKTSTFRWRFFTTHGSSEISRYEYNNQVSAGVSAVIARHREGKLVPLYQPTRT</sequence>
<evidence type="ECO:0000313" key="4">
    <source>
        <dbReference type="EnsemblProtists" id="EKX43000"/>
    </source>
</evidence>
<proteinExistence type="predicted"/>
<dbReference type="Proteomes" id="UP000011087">
    <property type="component" value="Unassembled WGS sequence"/>
</dbReference>
<evidence type="ECO:0000259" key="2">
    <source>
        <dbReference type="PROSITE" id="PS50053"/>
    </source>
</evidence>
<feature type="transmembrane region" description="Helical" evidence="1">
    <location>
        <begin position="124"/>
        <end position="148"/>
    </location>
</feature>
<name>L1J4I6_GUITC</name>
<reference evidence="5" key="2">
    <citation type="submission" date="2012-11" db="EMBL/GenBank/DDBJ databases">
        <authorList>
            <person name="Kuo A."/>
            <person name="Curtis B.A."/>
            <person name="Tanifuji G."/>
            <person name="Burki F."/>
            <person name="Gruber A."/>
            <person name="Irimia M."/>
            <person name="Maruyama S."/>
            <person name="Arias M.C."/>
            <person name="Ball S.G."/>
            <person name="Gile G.H."/>
            <person name="Hirakawa Y."/>
            <person name="Hopkins J.F."/>
            <person name="Rensing S.A."/>
            <person name="Schmutz J."/>
            <person name="Symeonidi A."/>
            <person name="Elias M."/>
            <person name="Eveleigh R.J."/>
            <person name="Herman E.K."/>
            <person name="Klute M.J."/>
            <person name="Nakayama T."/>
            <person name="Obornik M."/>
            <person name="Reyes-Prieto A."/>
            <person name="Armbrust E.V."/>
            <person name="Aves S.J."/>
            <person name="Beiko R.G."/>
            <person name="Coutinho P."/>
            <person name="Dacks J.B."/>
            <person name="Durnford D.G."/>
            <person name="Fast N.M."/>
            <person name="Green B.R."/>
            <person name="Grisdale C."/>
            <person name="Hempe F."/>
            <person name="Henrissat B."/>
            <person name="Hoppner M.P."/>
            <person name="Ishida K.-I."/>
            <person name="Kim E."/>
            <person name="Koreny L."/>
            <person name="Kroth P.G."/>
            <person name="Liu Y."/>
            <person name="Malik S.-B."/>
            <person name="Maier U.G."/>
            <person name="McRose D."/>
            <person name="Mock T."/>
            <person name="Neilson J.A."/>
            <person name="Onodera N.T."/>
            <person name="Poole A.M."/>
            <person name="Pritham E.J."/>
            <person name="Richards T.A."/>
            <person name="Rocap G."/>
            <person name="Roy S.W."/>
            <person name="Sarai C."/>
            <person name="Schaack S."/>
            <person name="Shirato S."/>
            <person name="Slamovits C.H."/>
            <person name="Spencer D.F."/>
            <person name="Suzuki S."/>
            <person name="Worden A.Z."/>
            <person name="Zauner S."/>
            <person name="Barry K."/>
            <person name="Bell C."/>
            <person name="Bharti A.K."/>
            <person name="Crow J.A."/>
            <person name="Grimwood J."/>
            <person name="Kramer R."/>
            <person name="Lindquist E."/>
            <person name="Lucas S."/>
            <person name="Salamov A."/>
            <person name="McFadden G.I."/>
            <person name="Lane C.E."/>
            <person name="Keeling P.J."/>
            <person name="Gray M.W."/>
            <person name="Grigoriev I.V."/>
            <person name="Archibald J.M."/>
        </authorList>
    </citation>
    <scope>NUCLEOTIDE SEQUENCE</scope>
    <source>
        <strain evidence="5">CCMP2712</strain>
    </source>
</reference>
<feature type="transmembrane region" description="Helical" evidence="1">
    <location>
        <begin position="33"/>
        <end position="56"/>
    </location>
</feature>
<dbReference type="EMBL" id="JH993013">
    <property type="protein sequence ID" value="EKX43000.1"/>
    <property type="molecule type" value="Genomic_DNA"/>
</dbReference>
<feature type="transmembrane region" description="Helical" evidence="1">
    <location>
        <begin position="93"/>
        <end position="117"/>
    </location>
</feature>
<protein>
    <recommendedName>
        <fullName evidence="2">Ubiquitin-like domain-containing protein</fullName>
    </recommendedName>
</protein>
<dbReference type="InterPro" id="IPR029071">
    <property type="entry name" value="Ubiquitin-like_domsf"/>
</dbReference>
<dbReference type="Gene3D" id="3.10.20.90">
    <property type="entry name" value="Phosphatidylinositol 3-kinase Catalytic Subunit, Chain A, domain 1"/>
    <property type="match status" value="1"/>
</dbReference>
<feature type="domain" description="Ubiquitin-like" evidence="2">
    <location>
        <begin position="224"/>
        <end position="295"/>
    </location>
</feature>
<dbReference type="KEGG" id="gtt:GUITHDRAFT_111046"/>
<dbReference type="AlphaFoldDB" id="L1J4I6"/>
<evidence type="ECO:0000313" key="5">
    <source>
        <dbReference type="Proteomes" id="UP000011087"/>
    </source>
</evidence>
<evidence type="ECO:0000256" key="1">
    <source>
        <dbReference type="SAM" id="Phobius"/>
    </source>
</evidence>
<dbReference type="PaxDb" id="55529-EKX43000"/>
<reference evidence="4" key="3">
    <citation type="submission" date="2015-06" db="UniProtKB">
        <authorList>
            <consortium name="EnsemblProtists"/>
        </authorList>
    </citation>
    <scope>IDENTIFICATION</scope>
</reference>
<keyword evidence="1" id="KW-0812">Transmembrane</keyword>
<dbReference type="SUPFAM" id="SSF54236">
    <property type="entry name" value="Ubiquitin-like"/>
    <property type="match status" value="1"/>
</dbReference>
<organism evidence="3">
    <name type="scientific">Guillardia theta (strain CCMP2712)</name>
    <name type="common">Cryptophyte</name>
    <dbReference type="NCBI Taxonomy" id="905079"/>
    <lineage>
        <taxon>Eukaryota</taxon>
        <taxon>Cryptophyceae</taxon>
        <taxon>Pyrenomonadales</taxon>
        <taxon>Geminigeraceae</taxon>
        <taxon>Guillardia</taxon>
    </lineage>
</organism>
<gene>
    <name evidence="3" type="ORF">GUITHDRAFT_111046</name>
</gene>
<feature type="transmembrane region" description="Helical" evidence="1">
    <location>
        <begin position="63"/>
        <end position="87"/>
    </location>
</feature>
<dbReference type="HOGENOM" id="CLU_464209_0_0_1"/>
<reference evidence="3 5" key="1">
    <citation type="journal article" date="2012" name="Nature">
        <title>Algal genomes reveal evolutionary mosaicism and the fate of nucleomorphs.</title>
        <authorList>
            <consortium name="DOE Joint Genome Institute"/>
            <person name="Curtis B.A."/>
            <person name="Tanifuji G."/>
            <person name="Burki F."/>
            <person name="Gruber A."/>
            <person name="Irimia M."/>
            <person name="Maruyama S."/>
            <person name="Arias M.C."/>
            <person name="Ball S.G."/>
            <person name="Gile G.H."/>
            <person name="Hirakawa Y."/>
            <person name="Hopkins J.F."/>
            <person name="Kuo A."/>
            <person name="Rensing S.A."/>
            <person name="Schmutz J."/>
            <person name="Symeonidi A."/>
            <person name="Elias M."/>
            <person name="Eveleigh R.J."/>
            <person name="Herman E.K."/>
            <person name="Klute M.J."/>
            <person name="Nakayama T."/>
            <person name="Obornik M."/>
            <person name="Reyes-Prieto A."/>
            <person name="Armbrust E.V."/>
            <person name="Aves S.J."/>
            <person name="Beiko R.G."/>
            <person name="Coutinho P."/>
            <person name="Dacks J.B."/>
            <person name="Durnford D.G."/>
            <person name="Fast N.M."/>
            <person name="Green B.R."/>
            <person name="Grisdale C.J."/>
            <person name="Hempel F."/>
            <person name="Henrissat B."/>
            <person name="Hoppner M.P."/>
            <person name="Ishida K."/>
            <person name="Kim E."/>
            <person name="Koreny L."/>
            <person name="Kroth P.G."/>
            <person name="Liu Y."/>
            <person name="Malik S.B."/>
            <person name="Maier U.G."/>
            <person name="McRose D."/>
            <person name="Mock T."/>
            <person name="Neilson J.A."/>
            <person name="Onodera N.T."/>
            <person name="Poole A.M."/>
            <person name="Pritham E.J."/>
            <person name="Richards T.A."/>
            <person name="Rocap G."/>
            <person name="Roy S.W."/>
            <person name="Sarai C."/>
            <person name="Schaack S."/>
            <person name="Shirato S."/>
            <person name="Slamovits C.H."/>
            <person name="Spencer D.F."/>
            <person name="Suzuki S."/>
            <person name="Worden A.Z."/>
            <person name="Zauner S."/>
            <person name="Barry K."/>
            <person name="Bell C."/>
            <person name="Bharti A.K."/>
            <person name="Crow J.A."/>
            <person name="Grimwood J."/>
            <person name="Kramer R."/>
            <person name="Lindquist E."/>
            <person name="Lucas S."/>
            <person name="Salamov A."/>
            <person name="McFadden G.I."/>
            <person name="Lane C.E."/>
            <person name="Keeling P.J."/>
            <person name="Gray M.W."/>
            <person name="Grigoriev I.V."/>
            <person name="Archibald J.M."/>
        </authorList>
    </citation>
    <scope>NUCLEOTIDE SEQUENCE</scope>
    <source>
        <strain evidence="3 5">CCMP2712</strain>
    </source>
</reference>
<dbReference type="Pfam" id="PF00240">
    <property type="entry name" value="ubiquitin"/>
    <property type="match status" value="1"/>
</dbReference>
<feature type="transmembrane region" description="Helical" evidence="1">
    <location>
        <begin position="154"/>
        <end position="179"/>
    </location>
</feature>
<keyword evidence="1" id="KW-1133">Transmembrane helix</keyword>
<dbReference type="RefSeq" id="XP_005829980.1">
    <property type="nucleotide sequence ID" value="XM_005829923.1"/>
</dbReference>
<accession>L1J4I6</accession>
<dbReference type="PROSITE" id="PS50053">
    <property type="entry name" value="UBIQUITIN_2"/>
    <property type="match status" value="1"/>
</dbReference>
<dbReference type="OrthoDB" id="10603679at2759"/>